<feature type="repeat" description="PPR" evidence="3">
    <location>
        <begin position="404"/>
        <end position="438"/>
    </location>
</feature>
<dbReference type="InterPro" id="IPR046848">
    <property type="entry name" value="E_motif"/>
</dbReference>
<protein>
    <recommendedName>
        <fullName evidence="6">Pentatricopeptide repeat-containing protein</fullName>
    </recommendedName>
</protein>
<reference evidence="4" key="1">
    <citation type="submission" date="2017-07" db="EMBL/GenBank/DDBJ databases">
        <title>Taro Niue Genome Assembly and Annotation.</title>
        <authorList>
            <person name="Atibalentja N."/>
            <person name="Keating K."/>
            <person name="Fields C.J."/>
        </authorList>
    </citation>
    <scope>NUCLEOTIDE SEQUENCE</scope>
    <source>
        <strain evidence="4">Niue_2</strain>
        <tissue evidence="4">Leaf</tissue>
    </source>
</reference>
<dbReference type="EMBL" id="NMUH01000394">
    <property type="protein sequence ID" value="MQL78343.1"/>
    <property type="molecule type" value="Genomic_DNA"/>
</dbReference>
<feature type="repeat" description="PPR" evidence="3">
    <location>
        <begin position="439"/>
        <end position="473"/>
    </location>
</feature>
<evidence type="ECO:0000256" key="1">
    <source>
        <dbReference type="ARBA" id="ARBA00022737"/>
    </source>
</evidence>
<feature type="repeat" description="PPR" evidence="3">
    <location>
        <begin position="237"/>
        <end position="271"/>
    </location>
</feature>
<dbReference type="GO" id="GO:0009451">
    <property type="term" value="P:RNA modification"/>
    <property type="evidence" value="ECO:0007669"/>
    <property type="project" value="InterPro"/>
</dbReference>
<evidence type="ECO:0000256" key="2">
    <source>
        <dbReference type="ARBA" id="ARBA00061659"/>
    </source>
</evidence>
<dbReference type="InterPro" id="IPR046960">
    <property type="entry name" value="PPR_At4g14850-like_plant"/>
</dbReference>
<dbReference type="Pfam" id="PF13041">
    <property type="entry name" value="PPR_2"/>
    <property type="match status" value="2"/>
</dbReference>
<dbReference type="Proteomes" id="UP000652761">
    <property type="component" value="Unassembled WGS sequence"/>
</dbReference>
<dbReference type="InterPro" id="IPR002885">
    <property type="entry name" value="PPR_rpt"/>
</dbReference>
<dbReference type="PANTHER" id="PTHR47926">
    <property type="entry name" value="PENTATRICOPEPTIDE REPEAT-CONTAINING PROTEIN"/>
    <property type="match status" value="1"/>
</dbReference>
<dbReference type="Pfam" id="PF01535">
    <property type="entry name" value="PPR"/>
    <property type="match status" value="5"/>
</dbReference>
<dbReference type="NCBIfam" id="TIGR00756">
    <property type="entry name" value="PPR"/>
    <property type="match status" value="6"/>
</dbReference>
<name>A0A843UAK4_COLES</name>
<evidence type="ECO:0000313" key="4">
    <source>
        <dbReference type="EMBL" id="MQL78343.1"/>
    </source>
</evidence>
<comment type="caution">
    <text evidence="4">The sequence shown here is derived from an EMBL/GenBank/DDBJ whole genome shotgun (WGS) entry which is preliminary data.</text>
</comment>
<keyword evidence="1" id="KW-0677">Repeat</keyword>
<dbReference type="InterPro" id="IPR011990">
    <property type="entry name" value="TPR-like_helical_dom_sf"/>
</dbReference>
<dbReference type="FunFam" id="1.25.40.10:FF:000280">
    <property type="entry name" value="Pentatricopeptide repeat-containing protein"/>
    <property type="match status" value="1"/>
</dbReference>
<accession>A0A843UAK4</accession>
<dbReference type="Gene3D" id="1.25.40.10">
    <property type="entry name" value="Tetratricopeptide repeat domain"/>
    <property type="match status" value="4"/>
</dbReference>
<dbReference type="Pfam" id="PF20431">
    <property type="entry name" value="E_motif"/>
    <property type="match status" value="1"/>
</dbReference>
<dbReference type="PANTHER" id="PTHR47926:SF346">
    <property type="entry name" value="PENTATRICOPEPTIDE REPEAT-CONTAINING PROTEIN"/>
    <property type="match status" value="1"/>
</dbReference>
<sequence length="638" mass="70543">MLPPAGVVRQPLAYLPSSAAVGTFIESQHMVAPAIHIGNSYDVTHLSGKVLHCMLITRRNANNIVSAITHYSSQIERCISGRQLNIGRLLHSHLIKTSIIPNTFISNRIIEMYAKCGYIRDAQLAFEEIPVKNTHSWNILLSSHCRAGQFGNACALLDKIPNPNLVSYNSLISGLTCYGHHREALEVLQKMQRKCGPSIIIDKFTVVGVVGACGGASDLRSLRQLHGVVVSIGLEFNQIIYNTMIDAYGKCGDADSSRCLFDEMESKDVVSWTSLVGAYASTSRLEEAHRVFDLMPSRNAISWTALITGYAQHGQGDAALKLFKEMIEEGFYPSPFTLVSALSACTGVALIGRGKQLHGYVVRRAFESDYYDNVFIQNALLDMYAKCGDMYSGVALFERMHDRDTISWNSLVTGFAQNGCGGQALAYFQEMISSEVKPNHITFLSVLSACNHAGLVSEGRHLLETMEKYGVRARPEHHAVIVDLLGRSCRLEEAKEVLETMPYNAKLGGVGTWGALLGACRVHGDVDLAKEAADSLIDLEPMNGGRYVMLSNIYAAAGRWEDARRTRKLMKEKGLRKEPACSWIEVRDVKHTFLAEDKSHCRTEEIYKVLTVIAGHIKDLASCILYEQSLFNEESTYS</sequence>
<proteinExistence type="inferred from homology"/>
<dbReference type="FunFam" id="1.25.40.10:FF:000031">
    <property type="entry name" value="Pentatricopeptide repeat-containing protein mitochondrial"/>
    <property type="match status" value="1"/>
</dbReference>
<dbReference type="GO" id="GO:0003723">
    <property type="term" value="F:RNA binding"/>
    <property type="evidence" value="ECO:0007669"/>
    <property type="project" value="InterPro"/>
</dbReference>
<dbReference type="FunFam" id="1.25.40.10:FF:000442">
    <property type="entry name" value="Pentatricopeptide repeat-containing protein At3g49710"/>
    <property type="match status" value="2"/>
</dbReference>
<keyword evidence="5" id="KW-1185">Reference proteome</keyword>
<evidence type="ECO:0000313" key="5">
    <source>
        <dbReference type="Proteomes" id="UP000652761"/>
    </source>
</evidence>
<feature type="repeat" description="PPR" evidence="3">
    <location>
        <begin position="299"/>
        <end position="333"/>
    </location>
</feature>
<dbReference type="OrthoDB" id="185373at2759"/>
<gene>
    <name evidence="4" type="ORF">Taro_010750</name>
</gene>
<dbReference type="SUPFAM" id="SSF48452">
    <property type="entry name" value="TPR-like"/>
    <property type="match status" value="2"/>
</dbReference>
<dbReference type="PROSITE" id="PS51375">
    <property type="entry name" value="PPR"/>
    <property type="match status" value="5"/>
</dbReference>
<evidence type="ECO:0008006" key="6">
    <source>
        <dbReference type="Google" id="ProtNLM"/>
    </source>
</evidence>
<comment type="similarity">
    <text evidence="2">Belongs to the PPR family. PCMP-E subfamily.</text>
</comment>
<organism evidence="4 5">
    <name type="scientific">Colocasia esculenta</name>
    <name type="common">Wild taro</name>
    <name type="synonym">Arum esculentum</name>
    <dbReference type="NCBI Taxonomy" id="4460"/>
    <lineage>
        <taxon>Eukaryota</taxon>
        <taxon>Viridiplantae</taxon>
        <taxon>Streptophyta</taxon>
        <taxon>Embryophyta</taxon>
        <taxon>Tracheophyta</taxon>
        <taxon>Spermatophyta</taxon>
        <taxon>Magnoliopsida</taxon>
        <taxon>Liliopsida</taxon>
        <taxon>Araceae</taxon>
        <taxon>Aroideae</taxon>
        <taxon>Colocasieae</taxon>
        <taxon>Colocasia</taxon>
    </lineage>
</organism>
<feature type="repeat" description="PPR" evidence="3">
    <location>
        <begin position="164"/>
        <end position="194"/>
    </location>
</feature>
<dbReference type="AlphaFoldDB" id="A0A843UAK4"/>
<evidence type="ECO:0000256" key="3">
    <source>
        <dbReference type="PROSITE-ProRule" id="PRU00708"/>
    </source>
</evidence>